<accession>A0ABT3R0B9</accession>
<organism evidence="1 2">
    <name type="scientific">Roseibium salinum</name>
    <dbReference type="NCBI Taxonomy" id="1604349"/>
    <lineage>
        <taxon>Bacteria</taxon>
        <taxon>Pseudomonadati</taxon>
        <taxon>Pseudomonadota</taxon>
        <taxon>Alphaproteobacteria</taxon>
        <taxon>Hyphomicrobiales</taxon>
        <taxon>Stappiaceae</taxon>
        <taxon>Roseibium</taxon>
    </lineage>
</organism>
<dbReference type="RefSeq" id="WP_265962277.1">
    <property type="nucleotide sequence ID" value="NZ_JAPEVI010000003.1"/>
</dbReference>
<evidence type="ECO:0000313" key="2">
    <source>
        <dbReference type="Proteomes" id="UP001300261"/>
    </source>
</evidence>
<comment type="caution">
    <text evidence="1">The sequence shown here is derived from an EMBL/GenBank/DDBJ whole genome shotgun (WGS) entry which is preliminary data.</text>
</comment>
<evidence type="ECO:0000313" key="1">
    <source>
        <dbReference type="EMBL" id="MCX2722609.1"/>
    </source>
</evidence>
<dbReference type="Proteomes" id="UP001300261">
    <property type="component" value="Unassembled WGS sequence"/>
</dbReference>
<gene>
    <name evidence="1" type="ORF">ON753_09455</name>
</gene>
<keyword evidence="2" id="KW-1185">Reference proteome</keyword>
<dbReference type="EMBL" id="JAPEVI010000003">
    <property type="protein sequence ID" value="MCX2722609.1"/>
    <property type="molecule type" value="Genomic_DNA"/>
</dbReference>
<protein>
    <submittedName>
        <fullName evidence="1">Uncharacterized protein</fullName>
    </submittedName>
</protein>
<proteinExistence type="predicted"/>
<reference evidence="1 2" key="1">
    <citation type="journal article" date="2016" name="Int. J. Syst. Evol. Microbiol.">
        <title>Labrenzia salina sp. nov., isolated from the rhizosphere of the halophyte Arthrocnemum macrostachyum.</title>
        <authorList>
            <person name="Camacho M."/>
            <person name="Redondo-Gomez S."/>
            <person name="Rodriguez-Llorente I."/>
            <person name="Rohde M."/>
            <person name="Sproer C."/>
            <person name="Schumann P."/>
            <person name="Klenk H.P."/>
            <person name="Montero-Calasanz M.D.C."/>
        </authorList>
    </citation>
    <scope>NUCLEOTIDE SEQUENCE [LARGE SCALE GENOMIC DNA]</scope>
    <source>
        <strain evidence="1 2">DSM 29163</strain>
    </source>
</reference>
<sequence>MSLIRIALRQAAVLALRNRTLAEDNVLDSEIGVLAEDSTGLRVNHKQRFIAVYTDEAEGKPDEQRLFHENGLVNLCIEFGVTTAMVERVEDPDNPGRFMQTVIPGIPFTNRMPEFYLDLLGRQIRSCLSDGSNEAAEVFRSLIGRVVKVTCERAGSARENERVAAQKLTFSVQALRDPQFLSDVPEGAPLARFFALLEAGSADDRKLADLMRAQIPATPDHIEAARARIGLTLSELKELGLGFIDGADEASVIDTVTLDVSGAESVEVAS</sequence>
<name>A0ABT3R0B9_9HYPH</name>